<accession>A0A6L7G3H1</accession>
<evidence type="ECO:0000256" key="13">
    <source>
        <dbReference type="HAMAP-Rule" id="MF_01398"/>
    </source>
</evidence>
<organism evidence="17 18">
    <name type="scientific">Pseudooceanicola albus</name>
    <dbReference type="NCBI Taxonomy" id="2692189"/>
    <lineage>
        <taxon>Bacteria</taxon>
        <taxon>Pseudomonadati</taxon>
        <taxon>Pseudomonadota</taxon>
        <taxon>Alphaproteobacteria</taxon>
        <taxon>Rhodobacterales</taxon>
        <taxon>Paracoccaceae</taxon>
        <taxon>Pseudooceanicola</taxon>
    </lineage>
</organism>
<dbReference type="GO" id="GO:0046961">
    <property type="term" value="F:proton-transporting ATPase activity, rotational mechanism"/>
    <property type="evidence" value="ECO:0007669"/>
    <property type="project" value="TreeGrafter"/>
</dbReference>
<reference evidence="17 18" key="1">
    <citation type="submission" date="2019-12" db="EMBL/GenBank/DDBJ databases">
        <authorList>
            <person name="Li M."/>
        </authorList>
    </citation>
    <scope>NUCLEOTIDE SEQUENCE [LARGE SCALE GENOMIC DNA]</scope>
    <source>
        <strain evidence="17 18">GBMRC 2024</strain>
    </source>
</reference>
<keyword evidence="15" id="KW-0175">Coiled coil</keyword>
<dbReference type="GO" id="GO:0046933">
    <property type="term" value="F:proton-transporting ATP synthase activity, rotational mechanism"/>
    <property type="evidence" value="ECO:0007669"/>
    <property type="project" value="UniProtKB-UniRule"/>
</dbReference>
<evidence type="ECO:0000256" key="3">
    <source>
        <dbReference type="ARBA" id="ARBA00022547"/>
    </source>
</evidence>
<keyword evidence="18" id="KW-1185">Reference proteome</keyword>
<evidence type="ECO:0000256" key="1">
    <source>
        <dbReference type="ARBA" id="ARBA00005513"/>
    </source>
</evidence>
<comment type="subunit">
    <text evidence="13">F-type ATPases have 2 components, F(1) - the catalytic core - and F(0) - the membrane proton channel. F(1) has five subunits: alpha(3), beta(3), gamma(1), delta(1), epsilon(1). F(0) has three main subunits: a(1), b(2) and c(10-14). The alpha and beta chains form an alternating ring which encloses part of the gamma chain. F(1) is attached to F(0) by a central stalk formed by the gamma and epsilon chains, while a peripheral stalk is formed by the delta and b chains.</text>
</comment>
<dbReference type="Proteomes" id="UP000477911">
    <property type="component" value="Unassembled WGS sequence"/>
</dbReference>
<evidence type="ECO:0000256" key="16">
    <source>
        <dbReference type="SAM" id="SignalP"/>
    </source>
</evidence>
<evidence type="ECO:0000256" key="10">
    <source>
        <dbReference type="ARBA" id="ARBA00025198"/>
    </source>
</evidence>
<evidence type="ECO:0000313" key="17">
    <source>
        <dbReference type="EMBL" id="MXN18449.1"/>
    </source>
</evidence>
<keyword evidence="2 13" id="KW-0813">Transport</keyword>
<keyword evidence="5 13" id="KW-0375">Hydrogen ion transport</keyword>
<keyword evidence="3 13" id="KW-0138">CF(0)</keyword>
<dbReference type="GO" id="GO:0005886">
    <property type="term" value="C:plasma membrane"/>
    <property type="evidence" value="ECO:0007669"/>
    <property type="project" value="UniProtKB-SubCell"/>
</dbReference>
<comment type="function">
    <text evidence="11">Component of the F(0) channel, it forms part of the peripheral stalk, linking F(1) to F(0). The b'-subunit is a diverged and duplicated form of b found in plants and photosynthetic bacteria.</text>
</comment>
<dbReference type="PANTHER" id="PTHR33445">
    <property type="entry name" value="ATP SYNTHASE SUBUNIT B', CHLOROPLASTIC"/>
    <property type="match status" value="1"/>
</dbReference>
<protein>
    <recommendedName>
        <fullName evidence="13">ATP synthase subunit b</fullName>
    </recommendedName>
    <alternativeName>
        <fullName evidence="13">ATP synthase F(0) sector subunit b</fullName>
    </alternativeName>
    <alternativeName>
        <fullName evidence="13">ATPase subunit I</fullName>
    </alternativeName>
    <alternativeName>
        <fullName evidence="13">F-type ATPase subunit b</fullName>
        <shortName evidence="13">F-ATPase subunit b</shortName>
    </alternativeName>
</protein>
<dbReference type="RefSeq" id="WP_160894578.1">
    <property type="nucleotide sequence ID" value="NZ_WUMU01000012.1"/>
</dbReference>
<comment type="similarity">
    <text evidence="1 13 14">Belongs to the ATPase B chain family.</text>
</comment>
<evidence type="ECO:0000256" key="14">
    <source>
        <dbReference type="RuleBase" id="RU003848"/>
    </source>
</evidence>
<proteinExistence type="inferred from homology"/>
<feature type="transmembrane region" description="Helical" evidence="13">
    <location>
        <begin position="39"/>
        <end position="62"/>
    </location>
</feature>
<evidence type="ECO:0000256" key="15">
    <source>
        <dbReference type="SAM" id="Coils"/>
    </source>
</evidence>
<dbReference type="EMBL" id="WUMU01000012">
    <property type="protein sequence ID" value="MXN18449.1"/>
    <property type="molecule type" value="Genomic_DNA"/>
</dbReference>
<evidence type="ECO:0000256" key="9">
    <source>
        <dbReference type="ARBA" id="ARBA00023310"/>
    </source>
</evidence>
<evidence type="ECO:0000256" key="12">
    <source>
        <dbReference type="ARBA" id="ARBA00037847"/>
    </source>
</evidence>
<keyword evidence="6 13" id="KW-1133">Transmembrane helix</keyword>
<evidence type="ECO:0000256" key="2">
    <source>
        <dbReference type="ARBA" id="ARBA00022448"/>
    </source>
</evidence>
<dbReference type="InterPro" id="IPR050059">
    <property type="entry name" value="ATP_synthase_B_chain"/>
</dbReference>
<comment type="function">
    <text evidence="10 13">F(1)F(0) ATP synthase produces ATP from ADP in the presence of a proton or sodium gradient. F-type ATPases consist of two structural domains, F(1) containing the extramembraneous catalytic core and F(0) containing the membrane proton channel, linked together by a central stalk and a peripheral stalk. During catalysis, ATP synthesis in the catalytic domain of F(1) is coupled via a rotary mechanism of the central stalk subunits to proton translocation.</text>
</comment>
<comment type="subcellular location">
    <subcellularLocation>
        <location evidence="13">Cell membrane</location>
        <topology evidence="13">Single-pass membrane protein</topology>
    </subcellularLocation>
    <subcellularLocation>
        <location evidence="12">Endomembrane system</location>
        <topology evidence="12">Single-pass membrane protein</topology>
    </subcellularLocation>
</comment>
<dbReference type="Pfam" id="PF00430">
    <property type="entry name" value="ATP-synt_B"/>
    <property type="match status" value="1"/>
</dbReference>
<feature type="signal peptide" evidence="16">
    <location>
        <begin position="1"/>
        <end position="23"/>
    </location>
</feature>
<keyword evidence="7 13" id="KW-0406">Ion transport</keyword>
<dbReference type="InterPro" id="IPR002146">
    <property type="entry name" value="ATP_synth_b/b'su_bac/chlpt"/>
</dbReference>
<keyword evidence="8 13" id="KW-0472">Membrane</keyword>
<dbReference type="AlphaFoldDB" id="A0A6L7G3H1"/>
<sequence>MRKTVLILPAAALAALAAAPAQAATGPFFSLHNTNFVVLIAFILFLAVLGYFKVPGLVAGLLDKRAAGIRSELEQAAALREEAKALLAAYERKQKEVQAQSARIVADAKADAAAVAEQAMKDLEVAIARRIAAAEEQIASAEQAAVREVRDRAIAVSIAASRDVIAKQMTAAQAAALLDSSIETVKSRLN</sequence>
<evidence type="ECO:0000256" key="4">
    <source>
        <dbReference type="ARBA" id="ARBA00022692"/>
    </source>
</evidence>
<dbReference type="GO" id="GO:0045259">
    <property type="term" value="C:proton-transporting ATP synthase complex"/>
    <property type="evidence" value="ECO:0007669"/>
    <property type="project" value="UniProtKB-KW"/>
</dbReference>
<evidence type="ECO:0000313" key="18">
    <source>
        <dbReference type="Proteomes" id="UP000477911"/>
    </source>
</evidence>
<feature type="chain" id="PRO_5026912986" description="ATP synthase subunit b" evidence="16">
    <location>
        <begin position="24"/>
        <end position="190"/>
    </location>
</feature>
<dbReference type="PANTHER" id="PTHR33445:SF1">
    <property type="entry name" value="ATP SYNTHASE SUBUNIT B"/>
    <property type="match status" value="1"/>
</dbReference>
<name>A0A6L7G3H1_9RHOB</name>
<gene>
    <name evidence="13" type="primary">atpF</name>
    <name evidence="17" type="ORF">GR170_11435</name>
</gene>
<evidence type="ECO:0000256" key="7">
    <source>
        <dbReference type="ARBA" id="ARBA00023065"/>
    </source>
</evidence>
<comment type="caution">
    <text evidence="17">The sequence shown here is derived from an EMBL/GenBank/DDBJ whole genome shotgun (WGS) entry which is preliminary data.</text>
</comment>
<feature type="coiled-coil region" evidence="15">
    <location>
        <begin position="69"/>
        <end position="151"/>
    </location>
</feature>
<keyword evidence="4 13" id="KW-0812">Transmembrane</keyword>
<keyword evidence="9 13" id="KW-0066">ATP synthesis</keyword>
<evidence type="ECO:0000256" key="8">
    <source>
        <dbReference type="ARBA" id="ARBA00023136"/>
    </source>
</evidence>
<evidence type="ECO:0000256" key="6">
    <source>
        <dbReference type="ARBA" id="ARBA00022989"/>
    </source>
</evidence>
<keyword evidence="13" id="KW-1003">Cell membrane</keyword>
<dbReference type="GO" id="GO:0012505">
    <property type="term" value="C:endomembrane system"/>
    <property type="evidence" value="ECO:0007669"/>
    <property type="project" value="UniProtKB-SubCell"/>
</dbReference>
<dbReference type="HAMAP" id="MF_01398">
    <property type="entry name" value="ATP_synth_b_bprime"/>
    <property type="match status" value="1"/>
</dbReference>
<evidence type="ECO:0000256" key="11">
    <source>
        <dbReference type="ARBA" id="ARBA00025614"/>
    </source>
</evidence>
<dbReference type="CDD" id="cd06503">
    <property type="entry name" value="ATP-synt_Fo_b"/>
    <property type="match status" value="1"/>
</dbReference>
<evidence type="ECO:0000256" key="5">
    <source>
        <dbReference type="ARBA" id="ARBA00022781"/>
    </source>
</evidence>
<keyword evidence="16" id="KW-0732">Signal</keyword>